<evidence type="ECO:0000313" key="3">
    <source>
        <dbReference type="EMBL" id="CAB4812949.1"/>
    </source>
</evidence>
<proteinExistence type="inferred from homology"/>
<dbReference type="Pfam" id="PF26298">
    <property type="entry name" value="MurL_epimerase_C"/>
    <property type="match status" value="1"/>
</dbReference>
<sequence length="445" mass="48454">MSEQQPSGPFIISHSSVDGPIVRLHYGFGSTQEFTEVIEFDRDLPQEGQVGFEDFSRAVRVLLLIAGVSYYKSIAPTQIEAPALNAAERALLLAMYDEGLREFAYRNNLPVPLPVDLVERPGIAPELTVDSPTVRDGSLIPVGGGKDSALVADLVPDGVLMAVNPKGAHQHLAEHLGRPLLSVQRTLDPQLRELVAAGALNGHVPVTAINSAIAVALAVLIDRRDVLMGLERSASEPSLVIPAEAGRPEIEVNHQYSKSAEAEQLLRAVFDPIGVRYLSLLRPMTELAIGRSVAQRGLASDIVSCNRAFTLWNENESSRTQRSCGDCAKCLFTALMLAPSLSPDQVREQFGRDLLDEPDHLDPVRELWSAEKPFDCVGERHESAAAVALLAELPEWKSQLIPKQLQAEAAQVLAEVGALPAQFLQIDSVEDLPPEYQQMIANLER</sequence>
<evidence type="ECO:0000259" key="1">
    <source>
        <dbReference type="Pfam" id="PF26298"/>
    </source>
</evidence>
<dbReference type="Pfam" id="PF26299">
    <property type="entry name" value="MurL_N"/>
    <property type="match status" value="1"/>
</dbReference>
<gene>
    <name evidence="3" type="ORF">UFOPK3046_01276</name>
    <name evidence="4" type="ORF">UFOPK3914_01979</name>
</gene>
<evidence type="ECO:0000259" key="2">
    <source>
        <dbReference type="Pfam" id="PF26299"/>
    </source>
</evidence>
<dbReference type="EMBL" id="CAFBOG010000266">
    <property type="protein sequence ID" value="CAB4998137.1"/>
    <property type="molecule type" value="Genomic_DNA"/>
</dbReference>
<dbReference type="AlphaFoldDB" id="A0A6J6YUR1"/>
<name>A0A6J6YUR1_9ZZZZ</name>
<dbReference type="HAMAP" id="MF_02209">
    <property type="entry name" value="MurL"/>
    <property type="match status" value="1"/>
</dbReference>
<feature type="domain" description="MurL C-terminal" evidence="1">
    <location>
        <begin position="302"/>
        <end position="412"/>
    </location>
</feature>
<dbReference type="InterPro" id="IPR058741">
    <property type="entry name" value="MurL_C"/>
</dbReference>
<feature type="domain" description="MurL N-terminal" evidence="2">
    <location>
        <begin position="21"/>
        <end position="271"/>
    </location>
</feature>
<dbReference type="InterPro" id="IPR058740">
    <property type="entry name" value="MurL_N"/>
</dbReference>
<reference evidence="3" key="1">
    <citation type="submission" date="2020-05" db="EMBL/GenBank/DDBJ databases">
        <authorList>
            <person name="Chiriac C."/>
            <person name="Salcher M."/>
            <person name="Ghai R."/>
            <person name="Kavagutti S V."/>
        </authorList>
    </citation>
    <scope>NUCLEOTIDE SEQUENCE</scope>
</reference>
<dbReference type="InterPro" id="IPR043689">
    <property type="entry name" value="MurL"/>
</dbReference>
<dbReference type="GO" id="GO:0042546">
    <property type="term" value="P:cell wall biogenesis"/>
    <property type="evidence" value="ECO:0007669"/>
    <property type="project" value="InterPro"/>
</dbReference>
<protein>
    <submittedName>
        <fullName evidence="3">Unannotated protein</fullName>
    </submittedName>
</protein>
<dbReference type="EMBL" id="CAFAAQ010000121">
    <property type="protein sequence ID" value="CAB4812949.1"/>
    <property type="molecule type" value="Genomic_DNA"/>
</dbReference>
<dbReference type="GO" id="GO:0016853">
    <property type="term" value="F:isomerase activity"/>
    <property type="evidence" value="ECO:0007669"/>
    <property type="project" value="InterPro"/>
</dbReference>
<accession>A0A6J6YUR1</accession>
<evidence type="ECO:0000313" key="4">
    <source>
        <dbReference type="EMBL" id="CAB4998137.1"/>
    </source>
</evidence>
<organism evidence="3">
    <name type="scientific">freshwater metagenome</name>
    <dbReference type="NCBI Taxonomy" id="449393"/>
    <lineage>
        <taxon>unclassified sequences</taxon>
        <taxon>metagenomes</taxon>
        <taxon>ecological metagenomes</taxon>
    </lineage>
</organism>